<name>A0A0E9XIM9_ANGAN</name>
<feature type="transmembrane region" description="Helical" evidence="1">
    <location>
        <begin position="9"/>
        <end position="29"/>
    </location>
</feature>
<protein>
    <submittedName>
        <fullName evidence="2">Uncharacterized protein</fullName>
    </submittedName>
</protein>
<reference evidence="2" key="2">
    <citation type="journal article" date="2015" name="Fish Shellfish Immunol.">
        <title>Early steps in the European eel (Anguilla anguilla)-Vibrio vulnificus interaction in the gills: Role of the RtxA13 toxin.</title>
        <authorList>
            <person name="Callol A."/>
            <person name="Pajuelo D."/>
            <person name="Ebbesson L."/>
            <person name="Teles M."/>
            <person name="MacKenzie S."/>
            <person name="Amaro C."/>
        </authorList>
    </citation>
    <scope>NUCLEOTIDE SEQUENCE</scope>
</reference>
<dbReference type="AlphaFoldDB" id="A0A0E9XIM9"/>
<accession>A0A0E9XIM9</accession>
<dbReference type="EMBL" id="GBXM01007034">
    <property type="protein sequence ID" value="JAI01544.1"/>
    <property type="molecule type" value="Transcribed_RNA"/>
</dbReference>
<proteinExistence type="predicted"/>
<evidence type="ECO:0000256" key="1">
    <source>
        <dbReference type="SAM" id="Phobius"/>
    </source>
</evidence>
<sequence>MKSNLFSRIFLFYFLLIINNIILVVIYHFSHKHCTPFYVSLLYFRLGN</sequence>
<keyword evidence="1" id="KW-0472">Membrane</keyword>
<organism evidence="2">
    <name type="scientific">Anguilla anguilla</name>
    <name type="common">European freshwater eel</name>
    <name type="synonym">Muraena anguilla</name>
    <dbReference type="NCBI Taxonomy" id="7936"/>
    <lineage>
        <taxon>Eukaryota</taxon>
        <taxon>Metazoa</taxon>
        <taxon>Chordata</taxon>
        <taxon>Craniata</taxon>
        <taxon>Vertebrata</taxon>
        <taxon>Euteleostomi</taxon>
        <taxon>Actinopterygii</taxon>
        <taxon>Neopterygii</taxon>
        <taxon>Teleostei</taxon>
        <taxon>Anguilliformes</taxon>
        <taxon>Anguillidae</taxon>
        <taxon>Anguilla</taxon>
    </lineage>
</organism>
<reference evidence="2" key="1">
    <citation type="submission" date="2014-11" db="EMBL/GenBank/DDBJ databases">
        <authorList>
            <person name="Amaro Gonzalez C."/>
        </authorList>
    </citation>
    <scope>NUCLEOTIDE SEQUENCE</scope>
</reference>
<keyword evidence="1" id="KW-0812">Transmembrane</keyword>
<keyword evidence="1" id="KW-1133">Transmembrane helix</keyword>
<evidence type="ECO:0000313" key="2">
    <source>
        <dbReference type="EMBL" id="JAI01544.1"/>
    </source>
</evidence>